<dbReference type="PANTHER" id="PTHR21593">
    <property type="entry name" value="PRION-LIKE- Q/N-RICH -DOMAIN-BEARING PROTEIN PROTEIN"/>
    <property type="match status" value="1"/>
</dbReference>
<feature type="non-terminal residue" evidence="3">
    <location>
        <position position="172"/>
    </location>
</feature>
<evidence type="ECO:0000313" key="3">
    <source>
        <dbReference type="EMBL" id="ADY49399.1"/>
    </source>
</evidence>
<reference evidence="3" key="1">
    <citation type="journal article" date="2011" name="Genome Res.">
        <title>Deep small RNA sequencing from the nematode Ascaris reveals conservation, functional diversification, and novel developmental profiles.</title>
        <authorList>
            <person name="Wang J."/>
            <person name="Czech B."/>
            <person name="Crunk A."/>
            <person name="Wallace A."/>
            <person name="Mitreva M."/>
            <person name="Hannon G.J."/>
            <person name="Davis R.E."/>
        </authorList>
    </citation>
    <scope>NUCLEOTIDE SEQUENCE</scope>
</reference>
<proteinExistence type="evidence at transcript level"/>
<dbReference type="AlphaFoldDB" id="F1LGZ5"/>
<feature type="domain" description="SXP/RAL-2 family protein Ani s 5-like cation-binding" evidence="2">
    <location>
        <begin position="56"/>
        <end position="158"/>
    </location>
</feature>
<sequence>MVSRHSVKRRLPSQEKQPHSKMKVLIIFVAIVVIAFAQGPQGPPPFLVGAPANVVAEFKQIITGAPDKTDAEIDRDIENWVARQGPKIKTEFNKFKTQMQQGKARAEAAHRASIAKFSPAAKAADAQLTAIADNPNLKGREKQQKITSLLQSLPAAVQAELQKEMQGSSLRW</sequence>
<organism evidence="3">
    <name type="scientific">Ascaris suum</name>
    <name type="common">Pig roundworm</name>
    <name type="synonym">Ascaris lumbricoides</name>
    <dbReference type="NCBI Taxonomy" id="6253"/>
    <lineage>
        <taxon>Eukaryota</taxon>
        <taxon>Metazoa</taxon>
        <taxon>Ecdysozoa</taxon>
        <taxon>Nematoda</taxon>
        <taxon>Chromadorea</taxon>
        <taxon>Rhabditida</taxon>
        <taxon>Spirurina</taxon>
        <taxon>Ascaridomorpha</taxon>
        <taxon>Ascaridoidea</taxon>
        <taxon>Ascarididae</taxon>
        <taxon>Ascaris</taxon>
    </lineage>
</organism>
<accession>F1LGZ5</accession>
<keyword evidence="1" id="KW-0732">Signal</keyword>
<dbReference type="InterPro" id="IPR052823">
    <property type="entry name" value="SXP/RAL-2_related"/>
</dbReference>
<evidence type="ECO:0000256" key="1">
    <source>
        <dbReference type="SAM" id="SignalP"/>
    </source>
</evidence>
<dbReference type="PANTHER" id="PTHR21593:SF36">
    <property type="entry name" value="DUF148 DOMAIN-CONTAINING PROTEIN-RELATED"/>
    <property type="match status" value="1"/>
</dbReference>
<feature type="signal peptide" evidence="1">
    <location>
        <begin position="1"/>
        <end position="37"/>
    </location>
</feature>
<name>F1LGZ5_ASCSU</name>
<evidence type="ECO:0000259" key="2">
    <source>
        <dbReference type="Pfam" id="PF02520"/>
    </source>
</evidence>
<dbReference type="EMBL" id="JI217591">
    <property type="protein sequence ID" value="ADY49399.1"/>
    <property type="molecule type" value="mRNA"/>
</dbReference>
<feature type="chain" id="PRO_5003265589" evidence="1">
    <location>
        <begin position="38"/>
        <end position="172"/>
    </location>
</feature>
<dbReference type="InterPro" id="IPR003677">
    <property type="entry name" value="ANIS5_cation-bd"/>
</dbReference>
<dbReference type="Pfam" id="PF02520">
    <property type="entry name" value="ANIS5_cation-bd"/>
    <property type="match status" value="1"/>
</dbReference>
<protein>
    <submittedName>
        <fullName evidence="3">OV-17 antigen</fullName>
    </submittedName>
</protein>